<sequence>MAHNHSTVSDLVLYILAFFIPPLAVFFRTGCDADFLINICLTILAWFPGVIHAFWIIHRTKRAVVVPAIGGHKGPVTGHHY</sequence>
<evidence type="ECO:0000256" key="2">
    <source>
        <dbReference type="ARBA" id="ARBA00009530"/>
    </source>
</evidence>
<evidence type="ECO:0008006" key="9">
    <source>
        <dbReference type="Google" id="ProtNLM"/>
    </source>
</evidence>
<dbReference type="EMBL" id="JAUIRO010000009">
    <property type="protein sequence ID" value="KAK0702079.1"/>
    <property type="molecule type" value="Genomic_DNA"/>
</dbReference>
<keyword evidence="5 6" id="KW-0472">Membrane</keyword>
<proteinExistence type="inferred from homology"/>
<dbReference type="PANTHER" id="PTHR21659:SF112">
    <property type="entry name" value="PROTEIN SNA2-RELATED"/>
    <property type="match status" value="1"/>
</dbReference>
<comment type="subcellular location">
    <subcellularLocation>
        <location evidence="1">Membrane</location>
    </subcellularLocation>
</comment>
<name>A0AA40DG05_9PEZI</name>
<dbReference type="PROSITE" id="PS01309">
    <property type="entry name" value="UPF0057"/>
    <property type="match status" value="1"/>
</dbReference>
<dbReference type="InterPro" id="IPR000612">
    <property type="entry name" value="PMP3"/>
</dbReference>
<accession>A0AA40DG05</accession>
<feature type="transmembrane region" description="Helical" evidence="6">
    <location>
        <begin position="35"/>
        <end position="57"/>
    </location>
</feature>
<evidence type="ECO:0000313" key="8">
    <source>
        <dbReference type="Proteomes" id="UP001172101"/>
    </source>
</evidence>
<dbReference type="GeneID" id="85322277"/>
<comment type="similarity">
    <text evidence="2">Belongs to the UPF0057 (PMP3) family.</text>
</comment>
<dbReference type="Pfam" id="PF01679">
    <property type="entry name" value="Pmp3"/>
    <property type="match status" value="1"/>
</dbReference>
<evidence type="ECO:0000256" key="5">
    <source>
        <dbReference type="ARBA" id="ARBA00023136"/>
    </source>
</evidence>
<feature type="transmembrane region" description="Helical" evidence="6">
    <location>
        <begin position="12"/>
        <end position="29"/>
    </location>
</feature>
<keyword evidence="3 6" id="KW-0812">Transmembrane</keyword>
<dbReference type="Proteomes" id="UP001172101">
    <property type="component" value="Unassembled WGS sequence"/>
</dbReference>
<reference evidence="7" key="1">
    <citation type="submission" date="2023-06" db="EMBL/GenBank/DDBJ databases">
        <title>Genome-scale phylogeny and comparative genomics of the fungal order Sordariales.</title>
        <authorList>
            <consortium name="Lawrence Berkeley National Laboratory"/>
            <person name="Hensen N."/>
            <person name="Bonometti L."/>
            <person name="Westerberg I."/>
            <person name="Brannstrom I.O."/>
            <person name="Guillou S."/>
            <person name="Cros-Aarteil S."/>
            <person name="Calhoun S."/>
            <person name="Haridas S."/>
            <person name="Kuo A."/>
            <person name="Mondo S."/>
            <person name="Pangilinan J."/>
            <person name="Riley R."/>
            <person name="LaButti K."/>
            <person name="Andreopoulos B."/>
            <person name="Lipzen A."/>
            <person name="Chen C."/>
            <person name="Yanf M."/>
            <person name="Daum C."/>
            <person name="Ng V."/>
            <person name="Clum A."/>
            <person name="Steindorff A."/>
            <person name="Ohm R."/>
            <person name="Martin F."/>
            <person name="Silar P."/>
            <person name="Natvig D."/>
            <person name="Lalanne C."/>
            <person name="Gautier V."/>
            <person name="Ament-velasquez S.L."/>
            <person name="Kruys A."/>
            <person name="Hutchinson M.I."/>
            <person name="Powell A.J."/>
            <person name="Barry K."/>
            <person name="Miller A.N."/>
            <person name="Grigoriev I.V."/>
            <person name="Debuchy R."/>
            <person name="Gladieux P."/>
            <person name="Thoren M.H."/>
            <person name="Johannesson H."/>
        </authorList>
    </citation>
    <scope>NUCLEOTIDE SEQUENCE</scope>
    <source>
        <strain evidence="7">SMH2392-1A</strain>
    </source>
</reference>
<keyword evidence="4 6" id="KW-1133">Transmembrane helix</keyword>
<dbReference type="PANTHER" id="PTHR21659">
    <property type="entry name" value="HYDROPHOBIC PROTEIN RCI2 LOW TEMPERATURE AND SALT RESPONSIVE PROTEIN LTI6 -RELATED"/>
    <property type="match status" value="1"/>
</dbReference>
<evidence type="ECO:0000313" key="7">
    <source>
        <dbReference type="EMBL" id="KAK0702079.1"/>
    </source>
</evidence>
<protein>
    <recommendedName>
        <fullName evidence="9">Plasma membrane proteolipid 3</fullName>
    </recommendedName>
</protein>
<dbReference type="GO" id="GO:0016020">
    <property type="term" value="C:membrane"/>
    <property type="evidence" value="ECO:0007669"/>
    <property type="project" value="UniProtKB-SubCell"/>
</dbReference>
<dbReference type="RefSeq" id="XP_060289743.1">
    <property type="nucleotide sequence ID" value="XM_060439007.1"/>
</dbReference>
<gene>
    <name evidence="7" type="ORF">B0T26DRAFT_660141</name>
</gene>
<dbReference type="AlphaFoldDB" id="A0AA40DG05"/>
<evidence type="ECO:0000256" key="6">
    <source>
        <dbReference type="SAM" id="Phobius"/>
    </source>
</evidence>
<evidence type="ECO:0000256" key="4">
    <source>
        <dbReference type="ARBA" id="ARBA00022989"/>
    </source>
</evidence>
<keyword evidence="8" id="KW-1185">Reference proteome</keyword>
<evidence type="ECO:0000256" key="3">
    <source>
        <dbReference type="ARBA" id="ARBA00022692"/>
    </source>
</evidence>
<comment type="caution">
    <text evidence="7">The sequence shown here is derived from an EMBL/GenBank/DDBJ whole genome shotgun (WGS) entry which is preliminary data.</text>
</comment>
<organism evidence="7 8">
    <name type="scientific">Lasiosphaeria miniovina</name>
    <dbReference type="NCBI Taxonomy" id="1954250"/>
    <lineage>
        <taxon>Eukaryota</taxon>
        <taxon>Fungi</taxon>
        <taxon>Dikarya</taxon>
        <taxon>Ascomycota</taxon>
        <taxon>Pezizomycotina</taxon>
        <taxon>Sordariomycetes</taxon>
        <taxon>Sordariomycetidae</taxon>
        <taxon>Sordariales</taxon>
        <taxon>Lasiosphaeriaceae</taxon>
        <taxon>Lasiosphaeria</taxon>
    </lineage>
</organism>
<evidence type="ECO:0000256" key="1">
    <source>
        <dbReference type="ARBA" id="ARBA00004370"/>
    </source>
</evidence>